<gene>
    <name evidence="8" type="ORF">BB561_004841</name>
</gene>
<evidence type="ECO:0000256" key="3">
    <source>
        <dbReference type="ARBA" id="ARBA00022692"/>
    </source>
</evidence>
<dbReference type="AlphaFoldDB" id="A0A2T9YDU0"/>
<dbReference type="GO" id="GO:0015179">
    <property type="term" value="F:L-amino acid transmembrane transporter activity"/>
    <property type="evidence" value="ECO:0007669"/>
    <property type="project" value="TreeGrafter"/>
</dbReference>
<name>A0A2T9YDU0_9FUNG</name>
<dbReference type="Pfam" id="PF01490">
    <property type="entry name" value="Aa_trans"/>
    <property type="match status" value="1"/>
</dbReference>
<dbReference type="Proteomes" id="UP000245383">
    <property type="component" value="Unassembled WGS sequence"/>
</dbReference>
<dbReference type="STRING" id="133385.A0A2T9YDU0"/>
<comment type="caution">
    <text evidence="8">The sequence shown here is derived from an EMBL/GenBank/DDBJ whole genome shotgun (WGS) entry which is preliminary data.</text>
</comment>
<feature type="transmembrane region" description="Helical" evidence="6">
    <location>
        <begin position="344"/>
        <end position="364"/>
    </location>
</feature>
<feature type="transmembrane region" description="Helical" evidence="6">
    <location>
        <begin position="277"/>
        <end position="297"/>
    </location>
</feature>
<evidence type="ECO:0000259" key="7">
    <source>
        <dbReference type="Pfam" id="PF01490"/>
    </source>
</evidence>
<feature type="transmembrane region" description="Helical" evidence="6">
    <location>
        <begin position="623"/>
        <end position="647"/>
    </location>
</feature>
<keyword evidence="3 6" id="KW-0812">Transmembrane</keyword>
<evidence type="ECO:0000256" key="5">
    <source>
        <dbReference type="ARBA" id="ARBA00023136"/>
    </source>
</evidence>
<comment type="subcellular location">
    <subcellularLocation>
        <location evidence="1">Membrane</location>
        <topology evidence="1">Multi-pass membrane protein</topology>
    </subcellularLocation>
</comment>
<feature type="transmembrane region" description="Helical" evidence="6">
    <location>
        <begin position="558"/>
        <end position="582"/>
    </location>
</feature>
<feature type="transmembrane region" description="Helical" evidence="6">
    <location>
        <begin position="317"/>
        <end position="337"/>
    </location>
</feature>
<sequence length="648" mass="73148">MINKDDISIITSGTLRWQKRYNCGIEQGATRIPIDARNVKNGRSRISYWLKTHQMQNSRNWICLQLLYPELRLGLNMFGKIRTGTYWSIERLANSQLISKLYKKKCPCYNANVPETIEHILLGCGRWAAIRAEKIDKFIPRLYKLAINNNNQPPIKAKMQLVGNLFVGESKKSLLQLQKKKESNVPLSIGLETAKFMDGICVAQTLILNGIKCSITPLSRCPVGMEFIYNFETKSLGSYEGFFAKFALEILIICGDKLNSYDFKTNLIKTTGITGEFFMSFALMINGFGSCITYLMISSDIFKPLLLAVLPSEYHNLFSRKIIILLVAVIFVLPLLFFENLDTLASFSTLSILLIPPVIIILIIKAPFYSTGVPPLTFIGNDPLPAVGIIAFALMCTQTAYPNFNSLGKHNNISKWDKASSFAIVFSVIIYALFSIIGYLIFGESVHPNILINFQDNDIIINFARLCMSISIILTYPMQFYPMRDLLNPAIAHHMLKLIAKIKQIFTFSEMQNNQEDIILSDSSSSTHYNSLLFKSLTVLWFGITIFISILISDLGIVYKLLGTIAATLLAFILPACMYLFLNKGYYTTEALLETSPLIAVSGQTSNIINNFSSNRLEKYKKYYIFVSLFMLIFGIVILFIGTFITLI</sequence>
<feature type="transmembrane region" description="Helical" evidence="6">
    <location>
        <begin position="532"/>
        <end position="552"/>
    </location>
</feature>
<comment type="similarity">
    <text evidence="2">Belongs to the amino acid/polyamine transporter 2 family.</text>
</comment>
<proteinExistence type="inferred from homology"/>
<dbReference type="InterPro" id="IPR013057">
    <property type="entry name" value="AA_transpt_TM"/>
</dbReference>
<feature type="transmembrane region" description="Helical" evidence="6">
    <location>
        <begin position="462"/>
        <end position="481"/>
    </location>
</feature>
<protein>
    <recommendedName>
        <fullName evidence="7">Amino acid transporter transmembrane domain-containing protein</fullName>
    </recommendedName>
</protein>
<feature type="transmembrane region" description="Helical" evidence="6">
    <location>
        <begin position="422"/>
        <end position="442"/>
    </location>
</feature>
<keyword evidence="9" id="KW-1185">Reference proteome</keyword>
<reference evidence="8 9" key="1">
    <citation type="journal article" date="2018" name="MBio">
        <title>Comparative Genomics Reveals the Core Gene Toolbox for the Fungus-Insect Symbiosis.</title>
        <authorList>
            <person name="Wang Y."/>
            <person name="Stata M."/>
            <person name="Wang W."/>
            <person name="Stajich J.E."/>
            <person name="White M.M."/>
            <person name="Moncalvo J.M."/>
        </authorList>
    </citation>
    <scope>NUCLEOTIDE SEQUENCE [LARGE SCALE GENOMIC DNA]</scope>
    <source>
        <strain evidence="8 9">SWE-8-4</strain>
    </source>
</reference>
<dbReference type="EMBL" id="MBFR01000254">
    <property type="protein sequence ID" value="PVU90502.1"/>
    <property type="molecule type" value="Genomic_DNA"/>
</dbReference>
<evidence type="ECO:0000313" key="9">
    <source>
        <dbReference type="Proteomes" id="UP000245383"/>
    </source>
</evidence>
<evidence type="ECO:0000313" key="8">
    <source>
        <dbReference type="EMBL" id="PVU90502.1"/>
    </source>
</evidence>
<keyword evidence="5 6" id="KW-0472">Membrane</keyword>
<organism evidence="8 9">
    <name type="scientific">Smittium simulii</name>
    <dbReference type="NCBI Taxonomy" id="133385"/>
    <lineage>
        <taxon>Eukaryota</taxon>
        <taxon>Fungi</taxon>
        <taxon>Fungi incertae sedis</taxon>
        <taxon>Zoopagomycota</taxon>
        <taxon>Kickxellomycotina</taxon>
        <taxon>Harpellomycetes</taxon>
        <taxon>Harpellales</taxon>
        <taxon>Legeriomycetaceae</taxon>
        <taxon>Smittium</taxon>
    </lineage>
</organism>
<evidence type="ECO:0000256" key="2">
    <source>
        <dbReference type="ARBA" id="ARBA00008066"/>
    </source>
</evidence>
<accession>A0A2T9YDU0</accession>
<keyword evidence="4 6" id="KW-1133">Transmembrane helix</keyword>
<evidence type="ECO:0000256" key="1">
    <source>
        <dbReference type="ARBA" id="ARBA00004141"/>
    </source>
</evidence>
<evidence type="ECO:0000256" key="6">
    <source>
        <dbReference type="SAM" id="Phobius"/>
    </source>
</evidence>
<dbReference type="OrthoDB" id="28208at2759"/>
<evidence type="ECO:0000256" key="4">
    <source>
        <dbReference type="ARBA" id="ARBA00022989"/>
    </source>
</evidence>
<feature type="transmembrane region" description="Helical" evidence="6">
    <location>
        <begin position="384"/>
        <end position="401"/>
    </location>
</feature>
<feature type="domain" description="Amino acid transporter transmembrane" evidence="7">
    <location>
        <begin position="242"/>
        <end position="584"/>
    </location>
</feature>
<dbReference type="PANTHER" id="PTHR22950">
    <property type="entry name" value="AMINO ACID TRANSPORTER"/>
    <property type="match status" value="1"/>
</dbReference>
<dbReference type="GO" id="GO:0016020">
    <property type="term" value="C:membrane"/>
    <property type="evidence" value="ECO:0007669"/>
    <property type="project" value="UniProtKB-SubCell"/>
</dbReference>